<dbReference type="InterPro" id="IPR008930">
    <property type="entry name" value="Terpenoid_cyclase/PrenylTrfase"/>
</dbReference>
<dbReference type="AlphaFoldDB" id="A2DK66"/>
<dbReference type="SMR" id="A2DK66"/>
<keyword evidence="7 9" id="KW-0862">Zinc</keyword>
<evidence type="ECO:0000256" key="2">
    <source>
        <dbReference type="ARBA" id="ARBA00011355"/>
    </source>
</evidence>
<dbReference type="InterPro" id="IPR026873">
    <property type="entry name" value="Ptb1"/>
</dbReference>
<dbReference type="Pfam" id="PF00432">
    <property type="entry name" value="Prenyltrans"/>
    <property type="match status" value="1"/>
</dbReference>
<proteinExistence type="inferred from homology"/>
<protein>
    <recommendedName>
        <fullName evidence="9">Geranylgeranyl transferase type-2 subunit beta</fullName>
        <ecNumber evidence="9">2.5.1.60</ecNumber>
    </recommendedName>
</protein>
<evidence type="ECO:0000256" key="3">
    <source>
        <dbReference type="ARBA" id="ARBA00022602"/>
    </source>
</evidence>
<evidence type="ECO:0000256" key="5">
    <source>
        <dbReference type="ARBA" id="ARBA00022723"/>
    </source>
</evidence>
<dbReference type="eggNOG" id="KOG0366">
    <property type="taxonomic scope" value="Eukaryota"/>
</dbReference>
<organism evidence="11 12">
    <name type="scientific">Trichomonas vaginalis (strain ATCC PRA-98 / G3)</name>
    <dbReference type="NCBI Taxonomy" id="412133"/>
    <lineage>
        <taxon>Eukaryota</taxon>
        <taxon>Metamonada</taxon>
        <taxon>Parabasalia</taxon>
        <taxon>Trichomonadida</taxon>
        <taxon>Trichomonadidae</taxon>
        <taxon>Trichomonas</taxon>
    </lineage>
</organism>
<dbReference type="EMBL" id="DS113210">
    <property type="protein sequence ID" value="EAY19237.1"/>
    <property type="molecule type" value="Genomic_DNA"/>
</dbReference>
<dbReference type="FunFam" id="1.50.10.20:FF:000012">
    <property type="entry name" value="Geranylgeranyl transferase type-2 subunit beta"/>
    <property type="match status" value="1"/>
</dbReference>
<dbReference type="RefSeq" id="XP_001580223.1">
    <property type="nucleotide sequence ID" value="XM_001580173.1"/>
</dbReference>
<keyword evidence="4 9" id="KW-0808">Transferase</keyword>
<dbReference type="InterPro" id="IPR001330">
    <property type="entry name" value="Prenyltrans"/>
</dbReference>
<accession>A2DK66</accession>
<dbReference type="KEGG" id="tva:5464762"/>
<keyword evidence="6" id="KW-0677">Repeat</keyword>
<reference evidence="11" key="1">
    <citation type="submission" date="2006-10" db="EMBL/GenBank/DDBJ databases">
        <authorList>
            <person name="Amadeo P."/>
            <person name="Zhao Q."/>
            <person name="Wortman J."/>
            <person name="Fraser-Liggett C."/>
            <person name="Carlton J."/>
        </authorList>
    </citation>
    <scope>NUCLEOTIDE SEQUENCE</scope>
    <source>
        <strain evidence="11">G3</strain>
    </source>
</reference>
<dbReference type="Proteomes" id="UP000001542">
    <property type="component" value="Unassembled WGS sequence"/>
</dbReference>
<evidence type="ECO:0000256" key="1">
    <source>
        <dbReference type="ARBA" id="ARBA00010497"/>
    </source>
</evidence>
<keyword evidence="12" id="KW-1185">Reference proteome</keyword>
<comment type="subunit">
    <text evidence="2">Heterodimer of an alpha and a beta subunit.</text>
</comment>
<comment type="catalytic activity">
    <reaction evidence="8 9">
        <text>geranylgeranyl diphosphate + L-cysteinyl-[protein] = S-geranylgeranyl-L-cysteinyl-[protein] + diphosphate</text>
        <dbReference type="Rhea" id="RHEA:21240"/>
        <dbReference type="Rhea" id="RHEA-COMP:10131"/>
        <dbReference type="Rhea" id="RHEA-COMP:11537"/>
        <dbReference type="ChEBI" id="CHEBI:29950"/>
        <dbReference type="ChEBI" id="CHEBI:33019"/>
        <dbReference type="ChEBI" id="CHEBI:57533"/>
        <dbReference type="ChEBI" id="CHEBI:86021"/>
        <dbReference type="EC" id="2.5.1.60"/>
    </reaction>
</comment>
<dbReference type="InterPro" id="IPR045089">
    <property type="entry name" value="PGGT1B-like"/>
</dbReference>
<evidence type="ECO:0000313" key="11">
    <source>
        <dbReference type="EMBL" id="EAY19237.1"/>
    </source>
</evidence>
<dbReference type="PANTHER" id="PTHR11774">
    <property type="entry name" value="GERANYLGERANYL TRANSFERASE TYPE BETA SUBUNIT"/>
    <property type="match status" value="1"/>
</dbReference>
<dbReference type="OMA" id="VKRCQCP"/>
<evidence type="ECO:0000256" key="6">
    <source>
        <dbReference type="ARBA" id="ARBA00022737"/>
    </source>
</evidence>
<comment type="function">
    <text evidence="9">Catalyzes the transfer of a geranylgeranyl moiety from geranylgeranyl diphosphate to both cysteines of proteins with the C-terminal sequence -XXCC, -XCXC and -CCXX.</text>
</comment>
<comment type="cofactor">
    <cofactor evidence="9">
        <name>Zn(2+)</name>
        <dbReference type="ChEBI" id="CHEBI:29105"/>
    </cofactor>
    <text evidence="9">Binds 1 zinc ion per subunit.</text>
</comment>
<dbReference type="EC" id="2.5.1.60" evidence="9"/>
<dbReference type="InParanoid" id="A2DK66"/>
<evidence type="ECO:0000256" key="7">
    <source>
        <dbReference type="ARBA" id="ARBA00022833"/>
    </source>
</evidence>
<dbReference type="STRING" id="5722.A2DK66"/>
<dbReference type="PANTHER" id="PTHR11774:SF11">
    <property type="entry name" value="GERANYLGERANYL TRANSFERASE TYPE-2 SUBUNIT BETA"/>
    <property type="match status" value="1"/>
</dbReference>
<dbReference type="GO" id="GO:0072657">
    <property type="term" value="P:protein localization to membrane"/>
    <property type="evidence" value="ECO:0007669"/>
    <property type="project" value="UniProtKB-ARBA"/>
</dbReference>
<dbReference type="GO" id="GO:0046872">
    <property type="term" value="F:metal ion binding"/>
    <property type="evidence" value="ECO:0007669"/>
    <property type="project" value="UniProtKB-KW"/>
</dbReference>
<evidence type="ECO:0000256" key="9">
    <source>
        <dbReference type="RuleBase" id="RU365076"/>
    </source>
</evidence>
<dbReference type="VEuPathDB" id="TrichDB:TVAG_214620"/>
<dbReference type="FunCoup" id="A2DK66">
    <property type="interactions" value="33"/>
</dbReference>
<keyword evidence="5 9" id="KW-0479">Metal-binding</keyword>
<evidence type="ECO:0000259" key="10">
    <source>
        <dbReference type="Pfam" id="PF00432"/>
    </source>
</evidence>
<evidence type="ECO:0000256" key="4">
    <source>
        <dbReference type="ARBA" id="ARBA00022679"/>
    </source>
</evidence>
<dbReference type="VEuPathDB" id="TrichDB:TVAGG3_0170120"/>
<dbReference type="GO" id="GO:0005968">
    <property type="term" value="C:Rab-protein geranylgeranyltransferase complex"/>
    <property type="evidence" value="ECO:0000318"/>
    <property type="project" value="GO_Central"/>
</dbReference>
<sequence>MSSEETKNYPTELLREKHIRFIIALMKNKEIYEYWMTIAIRTNNFYWGIGALYLMGGLDRIDKEEAISYILSCQAPNGGFAGNTGHDPHIHQTLSAIQALIMLDAYNRFDHDKLVQWIASLQQPDGSFAGDEWGETDTRFSYCAIAALSLMGRLDAINLQSAVDWLKKCQNFDGGFGLMEGCESHAGQVFTAVGALKIANALDQIDTEALGFWLSERQDPSGGFNGRPEKLPDVCYTWWVGSPLKILGKTHWVEYEKLRKFVLSAQDPETGGIADRPSNIPDPFHTFIGCAGLSLFGWKDVPEVDPAYALPNEVLVRHFGKLGIPYE</sequence>
<gene>
    <name evidence="11" type="ORF">TVAG_214620</name>
</gene>
<evidence type="ECO:0000313" key="12">
    <source>
        <dbReference type="Proteomes" id="UP000001542"/>
    </source>
</evidence>
<dbReference type="CDD" id="cd02894">
    <property type="entry name" value="GGTase-II"/>
    <property type="match status" value="1"/>
</dbReference>
<evidence type="ECO:0000256" key="8">
    <source>
        <dbReference type="ARBA" id="ARBA00047658"/>
    </source>
</evidence>
<dbReference type="SUPFAM" id="SSF48239">
    <property type="entry name" value="Terpenoid cyclases/Protein prenyltransferases"/>
    <property type="match status" value="1"/>
</dbReference>
<dbReference type="OrthoDB" id="5428259at2759"/>
<dbReference type="Gene3D" id="1.50.10.20">
    <property type="match status" value="1"/>
</dbReference>
<comment type="similarity">
    <text evidence="1 9">Belongs to the protein prenyltransferase subunit beta family.</text>
</comment>
<dbReference type="GO" id="GO:0006888">
    <property type="term" value="P:endoplasmic reticulum to Golgi vesicle-mediated transport"/>
    <property type="evidence" value="ECO:0000318"/>
    <property type="project" value="GO_Central"/>
</dbReference>
<name>A2DK66_TRIV3</name>
<dbReference type="GO" id="GO:0004663">
    <property type="term" value="F:Rab geranylgeranyltransferase activity"/>
    <property type="evidence" value="ECO:0007669"/>
    <property type="project" value="UniProtKB-UniRule"/>
</dbReference>
<feature type="domain" description="Prenyltransferase alpha-alpha toroid" evidence="10">
    <location>
        <begin position="13"/>
        <end position="309"/>
    </location>
</feature>
<reference evidence="11" key="2">
    <citation type="journal article" date="2007" name="Science">
        <title>Draft genome sequence of the sexually transmitted pathogen Trichomonas vaginalis.</title>
        <authorList>
            <person name="Carlton J.M."/>
            <person name="Hirt R.P."/>
            <person name="Silva J.C."/>
            <person name="Delcher A.L."/>
            <person name="Schatz M."/>
            <person name="Zhao Q."/>
            <person name="Wortman J.R."/>
            <person name="Bidwell S.L."/>
            <person name="Alsmark U.C.M."/>
            <person name="Besteiro S."/>
            <person name="Sicheritz-Ponten T."/>
            <person name="Noel C.J."/>
            <person name="Dacks J.B."/>
            <person name="Foster P.G."/>
            <person name="Simillion C."/>
            <person name="Van de Peer Y."/>
            <person name="Miranda-Saavedra D."/>
            <person name="Barton G.J."/>
            <person name="Westrop G.D."/>
            <person name="Mueller S."/>
            <person name="Dessi D."/>
            <person name="Fiori P.L."/>
            <person name="Ren Q."/>
            <person name="Paulsen I."/>
            <person name="Zhang H."/>
            <person name="Bastida-Corcuera F.D."/>
            <person name="Simoes-Barbosa A."/>
            <person name="Brown M.T."/>
            <person name="Hayes R.D."/>
            <person name="Mukherjee M."/>
            <person name="Okumura C.Y."/>
            <person name="Schneider R."/>
            <person name="Smith A.J."/>
            <person name="Vanacova S."/>
            <person name="Villalvazo M."/>
            <person name="Haas B.J."/>
            <person name="Pertea M."/>
            <person name="Feldblyum T.V."/>
            <person name="Utterback T.R."/>
            <person name="Shu C.L."/>
            <person name="Osoegawa K."/>
            <person name="de Jong P.J."/>
            <person name="Hrdy I."/>
            <person name="Horvathova L."/>
            <person name="Zubacova Z."/>
            <person name="Dolezal P."/>
            <person name="Malik S.B."/>
            <person name="Logsdon J.M. Jr."/>
            <person name="Henze K."/>
            <person name="Gupta A."/>
            <person name="Wang C.C."/>
            <person name="Dunne R.L."/>
            <person name="Upcroft J.A."/>
            <person name="Upcroft P."/>
            <person name="White O."/>
            <person name="Salzberg S.L."/>
            <person name="Tang P."/>
            <person name="Chiu C.-H."/>
            <person name="Lee Y.-S."/>
            <person name="Embley T.M."/>
            <person name="Coombs G.H."/>
            <person name="Mottram J.C."/>
            <person name="Tachezy J."/>
            <person name="Fraser-Liggett C.M."/>
            <person name="Johnson P.J."/>
        </authorList>
    </citation>
    <scope>NUCLEOTIDE SEQUENCE [LARGE SCALE GENOMIC DNA]</scope>
    <source>
        <strain evidence="11">G3</strain>
    </source>
</reference>
<keyword evidence="3 9" id="KW-0637">Prenyltransferase</keyword>